<proteinExistence type="predicted"/>
<sequence>MGIACFDELPVRESGEQVSVRSLDDICRRTIAGLLSIQLACDIAQQNDYDESRELFYEMMGKYGVTACLLEKEKRLFAGTYTEQDVVDVAWTYETVWSLLWALGRIERLDPPDQLCDCERAIDTVVDCDSFDDFKQGCRLRNKEKILDMLDLFYRYHWACEEKRLRPQTSIGSLNPEVVVERRRGLEWLVGEWDDWNDIPLDT</sequence>
<organism evidence="1 2">
    <name type="scientific">Feifania hominis</name>
    <dbReference type="NCBI Taxonomy" id="2763660"/>
    <lineage>
        <taxon>Bacteria</taxon>
        <taxon>Bacillati</taxon>
        <taxon>Bacillota</taxon>
        <taxon>Clostridia</taxon>
        <taxon>Eubacteriales</taxon>
        <taxon>Feifaniaceae</taxon>
        <taxon>Feifania</taxon>
    </lineage>
</organism>
<dbReference type="EMBL" id="JACRSP010000003">
    <property type="protein sequence ID" value="MBC8536666.1"/>
    <property type="molecule type" value="Genomic_DNA"/>
</dbReference>
<evidence type="ECO:0000313" key="2">
    <source>
        <dbReference type="Proteomes" id="UP000620366"/>
    </source>
</evidence>
<dbReference type="AlphaFoldDB" id="A0A926DF25"/>
<gene>
    <name evidence="1" type="ORF">H8695_08215</name>
</gene>
<protein>
    <submittedName>
        <fullName evidence="1">DUF4272 domain-containing protein</fullName>
    </submittedName>
</protein>
<dbReference type="InterPro" id="IPR025368">
    <property type="entry name" value="DUF4272"/>
</dbReference>
<dbReference type="Proteomes" id="UP000620366">
    <property type="component" value="Unassembled WGS sequence"/>
</dbReference>
<accession>A0A926DF25</accession>
<reference evidence="1" key="1">
    <citation type="submission" date="2020-08" db="EMBL/GenBank/DDBJ databases">
        <title>Genome public.</title>
        <authorList>
            <person name="Liu C."/>
            <person name="Sun Q."/>
        </authorList>
    </citation>
    <scope>NUCLEOTIDE SEQUENCE</scope>
    <source>
        <strain evidence="1">BX7</strain>
    </source>
</reference>
<name>A0A926DF25_9FIRM</name>
<comment type="caution">
    <text evidence="1">The sequence shown here is derived from an EMBL/GenBank/DDBJ whole genome shotgun (WGS) entry which is preliminary data.</text>
</comment>
<dbReference type="Pfam" id="PF14094">
    <property type="entry name" value="DUF4272"/>
    <property type="match status" value="1"/>
</dbReference>
<keyword evidence="2" id="KW-1185">Reference proteome</keyword>
<evidence type="ECO:0000313" key="1">
    <source>
        <dbReference type="EMBL" id="MBC8536666.1"/>
    </source>
</evidence>